<dbReference type="Proteomes" id="UP000430120">
    <property type="component" value="Unassembled WGS sequence"/>
</dbReference>
<gene>
    <name evidence="3" type="ORF">F7Q92_18455</name>
</gene>
<dbReference type="OrthoDB" id="8754159at2"/>
<keyword evidence="1" id="KW-1133">Transmembrane helix</keyword>
<protein>
    <submittedName>
        <fullName evidence="3">PH domain-containing protein</fullName>
    </submittedName>
</protein>
<evidence type="ECO:0000259" key="2">
    <source>
        <dbReference type="Pfam" id="PF03703"/>
    </source>
</evidence>
<keyword evidence="4" id="KW-1185">Reference proteome</keyword>
<evidence type="ECO:0000313" key="3">
    <source>
        <dbReference type="EMBL" id="KAB0575677.1"/>
    </source>
</evidence>
<dbReference type="InterPro" id="IPR005182">
    <property type="entry name" value="YdbS-like_PH"/>
</dbReference>
<evidence type="ECO:0000256" key="1">
    <source>
        <dbReference type="SAM" id="Phobius"/>
    </source>
</evidence>
<feature type="domain" description="YdbS-like PH" evidence="2">
    <location>
        <begin position="115"/>
        <end position="184"/>
    </location>
</feature>
<dbReference type="AlphaFoldDB" id="A0A643F7V6"/>
<reference evidence="3 4" key="1">
    <citation type="submission" date="2019-09" db="EMBL/GenBank/DDBJ databases">
        <title>Draft genome sequences of 48 bacterial type strains from the CCUG.</title>
        <authorList>
            <person name="Tunovic T."/>
            <person name="Pineiro-Iglesias B."/>
            <person name="Unosson C."/>
            <person name="Inganas E."/>
            <person name="Ohlen M."/>
            <person name="Cardew S."/>
            <person name="Jensie-Markopoulos S."/>
            <person name="Salva-Serra F."/>
            <person name="Jaen-Luchoro D."/>
            <person name="Karlsson R."/>
            <person name="Svensson-Stadler L."/>
            <person name="Chun J."/>
            <person name="Moore E."/>
        </authorList>
    </citation>
    <scope>NUCLEOTIDE SEQUENCE [LARGE SCALE GENOMIC DNA]</scope>
    <source>
        <strain evidence="3 4">CCUG 30977</strain>
    </source>
</reference>
<dbReference type="PANTHER" id="PTHR34473:SF2">
    <property type="entry name" value="UPF0699 TRANSMEMBRANE PROTEIN YDBT"/>
    <property type="match status" value="1"/>
</dbReference>
<comment type="caution">
    <text evidence="3">The sequence shown here is derived from an EMBL/GenBank/DDBJ whole genome shotgun (WGS) entry which is preliminary data.</text>
</comment>
<feature type="transmembrane region" description="Helical" evidence="1">
    <location>
        <begin position="72"/>
        <end position="95"/>
    </location>
</feature>
<dbReference type="EMBL" id="VZPB01000062">
    <property type="protein sequence ID" value="KAB0575677.1"/>
    <property type="molecule type" value="Genomic_DNA"/>
</dbReference>
<sequence length="233" mass="25605">MFNCAIPFISDLPKDSGQRLDGAGPAPDQDQGLYCPSSGTGRLGYPAPTMLSPTPPDLPQRAAFNPLLRPYFVIYGAGVLAMTLVGLPLALLWLCGVGQWWARHYFERLECELGETALRFRKGILVQVEKTIPLDNIQDVTFIEGPLLRRFNLSVLRFETAGQSANQGNEMKLVGVIDAALLRQRILAQRDVLRQRHAQAGTATGPQDEQLALMRAMLARLDEIAASLRPPQG</sequence>
<keyword evidence="1" id="KW-0812">Transmembrane</keyword>
<proteinExistence type="predicted"/>
<dbReference type="PANTHER" id="PTHR34473">
    <property type="entry name" value="UPF0699 TRANSMEMBRANE PROTEIN YDBS"/>
    <property type="match status" value="1"/>
</dbReference>
<name>A0A643F7V6_IDEDE</name>
<dbReference type="Pfam" id="PF03703">
    <property type="entry name" value="bPH_2"/>
    <property type="match status" value="1"/>
</dbReference>
<organism evidence="3 4">
    <name type="scientific">Ideonella dechloratans</name>
    <dbReference type="NCBI Taxonomy" id="36863"/>
    <lineage>
        <taxon>Bacteria</taxon>
        <taxon>Pseudomonadati</taxon>
        <taxon>Pseudomonadota</taxon>
        <taxon>Betaproteobacteria</taxon>
        <taxon>Burkholderiales</taxon>
        <taxon>Sphaerotilaceae</taxon>
        <taxon>Ideonella</taxon>
    </lineage>
</organism>
<accession>A0A643F7V6</accession>
<keyword evidence="1" id="KW-0472">Membrane</keyword>
<evidence type="ECO:0000313" key="4">
    <source>
        <dbReference type="Proteomes" id="UP000430120"/>
    </source>
</evidence>